<evidence type="ECO:0000313" key="2">
    <source>
        <dbReference type="Proteomes" id="UP001151088"/>
    </source>
</evidence>
<dbReference type="RefSeq" id="WP_258731292.1">
    <property type="nucleotide sequence ID" value="NZ_JANTHZ010000001.1"/>
</dbReference>
<dbReference type="EMBL" id="JANTHZ010000001">
    <property type="protein sequence ID" value="MCS0494348.1"/>
    <property type="molecule type" value="Genomic_DNA"/>
</dbReference>
<accession>A0A9X2T5X6</accession>
<dbReference type="PROSITE" id="PS51318">
    <property type="entry name" value="TAT"/>
    <property type="match status" value="1"/>
</dbReference>
<reference evidence="1" key="1">
    <citation type="submission" date="2022-08" db="EMBL/GenBank/DDBJ databases">
        <authorList>
            <person name="Li F."/>
        </authorList>
    </citation>
    <scope>NUCLEOTIDE SEQUENCE</scope>
    <source>
        <strain evidence="1">MQZ15Z-1</strain>
    </source>
</reference>
<organism evidence="1 2">
    <name type="scientific">Ancylobacter mangrovi</name>
    <dbReference type="NCBI Taxonomy" id="2972472"/>
    <lineage>
        <taxon>Bacteria</taxon>
        <taxon>Pseudomonadati</taxon>
        <taxon>Pseudomonadota</taxon>
        <taxon>Alphaproteobacteria</taxon>
        <taxon>Hyphomicrobiales</taxon>
        <taxon>Xanthobacteraceae</taxon>
        <taxon>Ancylobacter</taxon>
    </lineage>
</organism>
<gene>
    <name evidence="1" type="ORF">NVS89_04505</name>
</gene>
<sequence>MSDLSSLPVPSRRQALCLGAAAVAAPIGLLGQRIPPQERLAQAMREIEEALAEIYPGAFQRPIFELPSAEEFASPILADGSFMSGTMAMVSVSANSFHERFAAGLSCREDPRLFGGRTRT</sequence>
<keyword evidence="2" id="KW-1185">Reference proteome</keyword>
<dbReference type="Proteomes" id="UP001151088">
    <property type="component" value="Unassembled WGS sequence"/>
</dbReference>
<proteinExistence type="predicted"/>
<dbReference type="AlphaFoldDB" id="A0A9X2T5X6"/>
<protein>
    <submittedName>
        <fullName evidence="1">Uncharacterized protein</fullName>
    </submittedName>
</protein>
<evidence type="ECO:0000313" key="1">
    <source>
        <dbReference type="EMBL" id="MCS0494348.1"/>
    </source>
</evidence>
<comment type="caution">
    <text evidence="1">The sequence shown here is derived from an EMBL/GenBank/DDBJ whole genome shotgun (WGS) entry which is preliminary data.</text>
</comment>
<dbReference type="InterPro" id="IPR006311">
    <property type="entry name" value="TAT_signal"/>
</dbReference>
<name>A0A9X2T5X6_9HYPH</name>